<protein>
    <recommendedName>
        <fullName evidence="5">Release factor glutamine methyltransferase</fullName>
        <shortName evidence="5">RF MTase</shortName>
        <ecNumber evidence="5">2.1.1.297</ecNumber>
    </recommendedName>
    <alternativeName>
        <fullName evidence="5">N5-glutamine methyltransferase PrmC</fullName>
    </alternativeName>
    <alternativeName>
        <fullName evidence="5">Protein-(glutamine-N5) MTase PrmC</fullName>
    </alternativeName>
    <alternativeName>
        <fullName evidence="5">Protein-glutamine N-methyltransferase PrmC</fullName>
    </alternativeName>
</protein>
<evidence type="ECO:0000313" key="8">
    <source>
        <dbReference type="EMBL" id="GEB84529.1"/>
    </source>
</evidence>
<dbReference type="Pfam" id="PF17827">
    <property type="entry name" value="PrmC_N"/>
    <property type="match status" value="1"/>
</dbReference>
<dbReference type="AlphaFoldDB" id="A0A4Y3TSP9"/>
<dbReference type="InterPro" id="IPR040758">
    <property type="entry name" value="PrmC_N"/>
</dbReference>
<accession>A0A4Y3TSP9</accession>
<dbReference type="Gene3D" id="1.10.8.10">
    <property type="entry name" value="DNA helicase RuvA subunit, C-terminal domain"/>
    <property type="match status" value="1"/>
</dbReference>
<dbReference type="SUPFAM" id="SSF53335">
    <property type="entry name" value="S-adenosyl-L-methionine-dependent methyltransferases"/>
    <property type="match status" value="1"/>
</dbReference>
<evidence type="ECO:0000259" key="6">
    <source>
        <dbReference type="Pfam" id="PF05175"/>
    </source>
</evidence>
<keyword evidence="3 5" id="KW-0949">S-adenosyl-L-methionine</keyword>
<dbReference type="Pfam" id="PF05175">
    <property type="entry name" value="MTS"/>
    <property type="match status" value="1"/>
</dbReference>
<evidence type="ECO:0000256" key="2">
    <source>
        <dbReference type="ARBA" id="ARBA00022679"/>
    </source>
</evidence>
<name>A0A4Y3TSP9_9PROT</name>
<dbReference type="PANTHER" id="PTHR18895">
    <property type="entry name" value="HEMK METHYLTRANSFERASE"/>
    <property type="match status" value="1"/>
</dbReference>
<dbReference type="Gene3D" id="3.40.50.150">
    <property type="entry name" value="Vaccinia Virus protein VP39"/>
    <property type="match status" value="1"/>
</dbReference>
<dbReference type="EMBL" id="BJMV01000001">
    <property type="protein sequence ID" value="GEB84529.1"/>
    <property type="molecule type" value="Genomic_DNA"/>
</dbReference>
<dbReference type="InterPro" id="IPR007848">
    <property type="entry name" value="Small_mtfrase_dom"/>
</dbReference>
<comment type="function">
    <text evidence="5">Methylates the class 1 translation termination release factors RF1/PrfA and RF2/PrfB on the glutamine residue of the universally conserved GGQ motif.</text>
</comment>
<evidence type="ECO:0000256" key="1">
    <source>
        <dbReference type="ARBA" id="ARBA00022603"/>
    </source>
</evidence>
<dbReference type="NCBIfam" id="TIGR03534">
    <property type="entry name" value="RF_mod_PrmC"/>
    <property type="match status" value="1"/>
</dbReference>
<feature type="binding site" evidence="5">
    <location>
        <begin position="204"/>
        <end position="207"/>
    </location>
    <ligand>
        <name>substrate</name>
    </ligand>
</feature>
<dbReference type="Proteomes" id="UP000317730">
    <property type="component" value="Unassembled WGS sequence"/>
</dbReference>
<comment type="catalytic activity">
    <reaction evidence="4 5">
        <text>L-glutaminyl-[peptide chain release factor] + S-adenosyl-L-methionine = N(5)-methyl-L-glutaminyl-[peptide chain release factor] + S-adenosyl-L-homocysteine + H(+)</text>
        <dbReference type="Rhea" id="RHEA:42896"/>
        <dbReference type="Rhea" id="RHEA-COMP:10271"/>
        <dbReference type="Rhea" id="RHEA-COMP:10272"/>
        <dbReference type="ChEBI" id="CHEBI:15378"/>
        <dbReference type="ChEBI" id="CHEBI:30011"/>
        <dbReference type="ChEBI" id="CHEBI:57856"/>
        <dbReference type="ChEBI" id="CHEBI:59789"/>
        <dbReference type="ChEBI" id="CHEBI:61891"/>
        <dbReference type="EC" id="2.1.1.297"/>
    </reaction>
</comment>
<comment type="caution">
    <text evidence="8">The sequence shown here is derived from an EMBL/GenBank/DDBJ whole genome shotgun (WGS) entry which is preliminary data.</text>
</comment>
<keyword evidence="2 5" id="KW-0808">Transferase</keyword>
<gene>
    <name evidence="5 8" type="primary">prmC</name>
    <name evidence="8" type="ORF">APE01nite_03260</name>
</gene>
<sequence>MGLEHKNVTFADHNRGRAPIEQLLRQATHTLAEAGIENPRREARLLLQHVLGLSPEQMLAFSPRSAVEPVGYLEVVARRARHEPFAYITGQKGFWTLDLAVSPASLVPRGDTETLVSCVLDHMPDREAPLSVLDLGTGTGCILLAVLSEYPQAWGVGVDINPQAAALAAGNAVRCGLAGRAAFMAGSWMAALAPEARFDLILSNPPYIPSHDLTELMPEVRHHEPVRALDGGRDGLDAYRLLCADLPARLKPGGVGVFEIGIGQEAALRALAAENNLDVTEVRADFEGIARAVVMRLRPI</sequence>
<evidence type="ECO:0000259" key="7">
    <source>
        <dbReference type="Pfam" id="PF17827"/>
    </source>
</evidence>
<feature type="binding site" evidence="5">
    <location>
        <position position="204"/>
    </location>
    <ligand>
        <name>S-adenosyl-L-methionine</name>
        <dbReference type="ChEBI" id="CHEBI:59789"/>
    </ligand>
</feature>
<keyword evidence="9" id="KW-1185">Reference proteome</keyword>
<evidence type="ECO:0000313" key="9">
    <source>
        <dbReference type="Proteomes" id="UP000317730"/>
    </source>
</evidence>
<dbReference type="OrthoDB" id="9800643at2"/>
<dbReference type="PANTHER" id="PTHR18895:SF74">
    <property type="entry name" value="MTRF1L RELEASE FACTOR GLUTAMINE METHYLTRANSFERASE"/>
    <property type="match status" value="1"/>
</dbReference>
<dbReference type="InterPro" id="IPR050320">
    <property type="entry name" value="N5-glutamine_MTase"/>
</dbReference>
<feature type="binding site" evidence="5">
    <location>
        <position position="159"/>
    </location>
    <ligand>
        <name>S-adenosyl-L-methionine</name>
        <dbReference type="ChEBI" id="CHEBI:59789"/>
    </ligand>
</feature>
<evidence type="ECO:0000256" key="4">
    <source>
        <dbReference type="ARBA" id="ARBA00048391"/>
    </source>
</evidence>
<dbReference type="HAMAP" id="MF_02126">
    <property type="entry name" value="RF_methyltr_PrmC"/>
    <property type="match status" value="1"/>
</dbReference>
<feature type="binding site" evidence="5">
    <location>
        <position position="188"/>
    </location>
    <ligand>
        <name>S-adenosyl-L-methionine</name>
        <dbReference type="ChEBI" id="CHEBI:59789"/>
    </ligand>
</feature>
<dbReference type="GO" id="GO:0003676">
    <property type="term" value="F:nucleic acid binding"/>
    <property type="evidence" value="ECO:0007669"/>
    <property type="project" value="InterPro"/>
</dbReference>
<dbReference type="GO" id="GO:0102559">
    <property type="term" value="F:peptide chain release factor N(5)-glutamine methyltransferase activity"/>
    <property type="evidence" value="ECO:0007669"/>
    <property type="project" value="UniProtKB-EC"/>
</dbReference>
<keyword evidence="1 5" id="KW-0489">Methyltransferase</keyword>
<feature type="domain" description="Release factor glutamine methyltransferase N-terminal" evidence="7">
    <location>
        <begin position="22"/>
        <end position="90"/>
    </location>
</feature>
<dbReference type="InterPro" id="IPR029063">
    <property type="entry name" value="SAM-dependent_MTases_sf"/>
</dbReference>
<dbReference type="EC" id="2.1.1.297" evidence="5"/>
<dbReference type="InterPro" id="IPR019874">
    <property type="entry name" value="RF_methyltr_PrmC"/>
</dbReference>
<proteinExistence type="inferred from homology"/>
<feature type="binding site" evidence="5">
    <location>
        <begin position="136"/>
        <end position="140"/>
    </location>
    <ligand>
        <name>S-adenosyl-L-methionine</name>
        <dbReference type="ChEBI" id="CHEBI:59789"/>
    </ligand>
</feature>
<dbReference type="PROSITE" id="PS00092">
    <property type="entry name" value="N6_MTASE"/>
    <property type="match status" value="1"/>
</dbReference>
<dbReference type="GO" id="GO:0032259">
    <property type="term" value="P:methylation"/>
    <property type="evidence" value="ECO:0007669"/>
    <property type="project" value="UniProtKB-KW"/>
</dbReference>
<evidence type="ECO:0000256" key="5">
    <source>
        <dbReference type="HAMAP-Rule" id="MF_02126"/>
    </source>
</evidence>
<evidence type="ECO:0000256" key="3">
    <source>
        <dbReference type="ARBA" id="ARBA00022691"/>
    </source>
</evidence>
<feature type="domain" description="Methyltransferase small" evidence="6">
    <location>
        <begin position="119"/>
        <end position="210"/>
    </location>
</feature>
<dbReference type="InterPro" id="IPR002052">
    <property type="entry name" value="DNA_methylase_N6_adenine_CS"/>
</dbReference>
<organism evidence="8 9">
    <name type="scientific">Acetobacter peroxydans</name>
    <dbReference type="NCBI Taxonomy" id="104098"/>
    <lineage>
        <taxon>Bacteria</taxon>
        <taxon>Pseudomonadati</taxon>
        <taxon>Pseudomonadota</taxon>
        <taxon>Alphaproteobacteria</taxon>
        <taxon>Acetobacterales</taxon>
        <taxon>Acetobacteraceae</taxon>
        <taxon>Acetobacter</taxon>
    </lineage>
</organism>
<dbReference type="InterPro" id="IPR004556">
    <property type="entry name" value="HemK-like"/>
</dbReference>
<dbReference type="CDD" id="cd02440">
    <property type="entry name" value="AdoMet_MTases"/>
    <property type="match status" value="1"/>
</dbReference>
<reference evidence="8 9" key="1">
    <citation type="submission" date="2019-06" db="EMBL/GenBank/DDBJ databases">
        <title>Whole genome shotgun sequence of Acetobacter peroxydans NBRC 13755.</title>
        <authorList>
            <person name="Hosoyama A."/>
            <person name="Uohara A."/>
            <person name="Ohji S."/>
            <person name="Ichikawa N."/>
        </authorList>
    </citation>
    <scope>NUCLEOTIDE SEQUENCE [LARGE SCALE GENOMIC DNA]</scope>
    <source>
        <strain evidence="8 9">NBRC 13755</strain>
    </source>
</reference>
<dbReference type="NCBIfam" id="TIGR00536">
    <property type="entry name" value="hemK_fam"/>
    <property type="match status" value="1"/>
</dbReference>
<comment type="similarity">
    <text evidence="5">Belongs to the protein N5-glutamine methyltransferase family. PrmC subfamily.</text>
</comment>